<dbReference type="EMBL" id="UOFR01000003">
    <property type="protein sequence ID" value="VAW90724.1"/>
    <property type="molecule type" value="Genomic_DNA"/>
</dbReference>
<accession>A0A3B1AAG7</accession>
<name>A0A3B1AAG7_9ZZZZ</name>
<gene>
    <name evidence="1" type="ORF">MNBD_GAMMA21-1804</name>
</gene>
<dbReference type="AlphaFoldDB" id="A0A3B1AAG7"/>
<evidence type="ECO:0000313" key="1">
    <source>
        <dbReference type="EMBL" id="VAW90724.1"/>
    </source>
</evidence>
<reference evidence="1" key="1">
    <citation type="submission" date="2018-06" db="EMBL/GenBank/DDBJ databases">
        <authorList>
            <person name="Zhirakovskaya E."/>
        </authorList>
    </citation>
    <scope>NUCLEOTIDE SEQUENCE</scope>
</reference>
<protein>
    <submittedName>
        <fullName evidence="1">Uncharacterized protein</fullName>
    </submittedName>
</protein>
<organism evidence="1">
    <name type="scientific">hydrothermal vent metagenome</name>
    <dbReference type="NCBI Taxonomy" id="652676"/>
    <lineage>
        <taxon>unclassified sequences</taxon>
        <taxon>metagenomes</taxon>
        <taxon>ecological metagenomes</taxon>
    </lineage>
</organism>
<sequence>MHRLLHIFLAISMLVSQSAMAIHVDELDAGNKDRHYSQPADQHDEVADSCNHFCHASAHLVGLFSDNLVKLHVNRESYIATSADIIDSHNDQPSIPPPIF</sequence>
<proteinExistence type="predicted"/>